<dbReference type="InterPro" id="IPR044281">
    <property type="entry name" value="IMP4/RPF1"/>
</dbReference>
<gene>
    <name evidence="3" type="ORF">CEUR00632_LOCUS10562</name>
</gene>
<evidence type="ECO:0000313" key="3">
    <source>
        <dbReference type="EMBL" id="CAD8290693.1"/>
    </source>
</evidence>
<dbReference type="PROSITE" id="PS50833">
    <property type="entry name" value="BRIX"/>
    <property type="match status" value="1"/>
</dbReference>
<dbReference type="InterPro" id="IPR007109">
    <property type="entry name" value="Brix"/>
</dbReference>
<feature type="compositionally biased region" description="Basic and acidic residues" evidence="1">
    <location>
        <begin position="69"/>
        <end position="83"/>
    </location>
</feature>
<reference evidence="3" key="1">
    <citation type="submission" date="2021-01" db="EMBL/GenBank/DDBJ databases">
        <authorList>
            <person name="Corre E."/>
            <person name="Pelletier E."/>
            <person name="Niang G."/>
            <person name="Scheremetjew M."/>
            <person name="Finn R."/>
            <person name="Kale V."/>
            <person name="Holt S."/>
            <person name="Cochrane G."/>
            <person name="Meng A."/>
            <person name="Brown T."/>
            <person name="Cohen L."/>
        </authorList>
    </citation>
    <scope>NUCLEOTIDE SEQUENCE</scope>
    <source>
        <strain evidence="3">CCMP219</strain>
    </source>
</reference>
<dbReference type="GO" id="GO:0030515">
    <property type="term" value="F:snoRNA binding"/>
    <property type="evidence" value="ECO:0007669"/>
    <property type="project" value="TreeGrafter"/>
</dbReference>
<dbReference type="FunFam" id="3.40.50.10480:FF:000001">
    <property type="entry name" value="IMP4, U3 small nucleolar ribonucleoprotein"/>
    <property type="match status" value="1"/>
</dbReference>
<dbReference type="SMART" id="SM00879">
    <property type="entry name" value="Brix"/>
    <property type="match status" value="1"/>
</dbReference>
<protein>
    <recommendedName>
        <fullName evidence="2">Brix domain-containing protein</fullName>
    </recommendedName>
</protein>
<feature type="region of interest" description="Disordered" evidence="1">
    <location>
        <begin position="58"/>
        <end position="88"/>
    </location>
</feature>
<proteinExistence type="predicted"/>
<organism evidence="3">
    <name type="scientific">Chlamydomonas euryale</name>
    <dbReference type="NCBI Taxonomy" id="1486919"/>
    <lineage>
        <taxon>Eukaryota</taxon>
        <taxon>Viridiplantae</taxon>
        <taxon>Chlorophyta</taxon>
        <taxon>core chlorophytes</taxon>
        <taxon>Chlorophyceae</taxon>
        <taxon>CS clade</taxon>
        <taxon>Chlamydomonadales</taxon>
        <taxon>Chlamydomonadaceae</taxon>
        <taxon>Chlamydomonas</taxon>
    </lineage>
</organism>
<dbReference type="GO" id="GO:0042134">
    <property type="term" value="F:rRNA primary transcript binding"/>
    <property type="evidence" value="ECO:0007669"/>
    <property type="project" value="InterPro"/>
</dbReference>
<sequence>MLRRNQRLRKEYLYRKGLEGKEKAAYERKRLLRKALEEGKPIPTELRAEEKTLRREVELEDDNTAVPRTHQDDEYAHAGEADPKILLTTSRDPSSRLVQFAKEVKLCLPNAQRINRGGMVLGELVDTSRSHDFTDVVILHEHRGEPDGLVVCHLPFGPTAYFGLHNVVLRHDIGQKKEVGTVSEAYPHLVFDAFTSALGTRVQNILKHLFPVPKDDSKRVVTFANRADYISFRHHTYVMPKGSKSVELTECGPRFELKLYQIRLGTMDQAHAENEWTLRSYTRSAKKQRLASEDGAVAS</sequence>
<dbReference type="Gene3D" id="3.40.50.10480">
    <property type="entry name" value="Probable brix-domain ribosomal biogenesis protein"/>
    <property type="match status" value="1"/>
</dbReference>
<dbReference type="GO" id="GO:0034457">
    <property type="term" value="C:Mpp10 complex"/>
    <property type="evidence" value="ECO:0007669"/>
    <property type="project" value="UniProtKB-ARBA"/>
</dbReference>
<dbReference type="AlphaFoldDB" id="A0A7R9VBC1"/>
<dbReference type="GO" id="GO:0005654">
    <property type="term" value="C:nucleoplasm"/>
    <property type="evidence" value="ECO:0007669"/>
    <property type="project" value="UniProtKB-ARBA"/>
</dbReference>
<dbReference type="PANTHER" id="PTHR22734">
    <property type="entry name" value="U3 SMALL NUCLEOLAR RIBONUCLEOPROTEIN PROTEIN IMP4"/>
    <property type="match status" value="1"/>
</dbReference>
<accession>A0A7R9VBC1</accession>
<feature type="domain" description="Brix" evidence="2">
    <location>
        <begin position="83"/>
        <end position="268"/>
    </location>
</feature>
<evidence type="ECO:0000259" key="2">
    <source>
        <dbReference type="PROSITE" id="PS50833"/>
    </source>
</evidence>
<dbReference type="GO" id="GO:0042274">
    <property type="term" value="P:ribosomal small subunit biogenesis"/>
    <property type="evidence" value="ECO:0007669"/>
    <property type="project" value="UniProtKB-ARBA"/>
</dbReference>
<dbReference type="PANTHER" id="PTHR22734:SF2">
    <property type="entry name" value="U3 SMALL NUCLEOLAR RIBONUCLEOPROTEIN PROTEIN IMP4"/>
    <property type="match status" value="1"/>
</dbReference>
<name>A0A7R9VBC1_9CHLO</name>
<dbReference type="Pfam" id="PF04427">
    <property type="entry name" value="Brix"/>
    <property type="match status" value="1"/>
</dbReference>
<dbReference type="GO" id="GO:0006364">
    <property type="term" value="P:rRNA processing"/>
    <property type="evidence" value="ECO:0007669"/>
    <property type="project" value="InterPro"/>
</dbReference>
<dbReference type="SUPFAM" id="SSF52954">
    <property type="entry name" value="Class II aaRS ABD-related"/>
    <property type="match status" value="1"/>
</dbReference>
<evidence type="ECO:0000256" key="1">
    <source>
        <dbReference type="SAM" id="MobiDB-lite"/>
    </source>
</evidence>
<dbReference type="GO" id="GO:0032040">
    <property type="term" value="C:small-subunit processome"/>
    <property type="evidence" value="ECO:0007669"/>
    <property type="project" value="TreeGrafter"/>
</dbReference>
<dbReference type="EMBL" id="HBEC01023083">
    <property type="protein sequence ID" value="CAD8290693.1"/>
    <property type="molecule type" value="Transcribed_RNA"/>
</dbReference>